<name>X0SZF0_9ZZZZ</name>
<accession>X0SZF0</accession>
<organism evidence="1">
    <name type="scientific">marine sediment metagenome</name>
    <dbReference type="NCBI Taxonomy" id="412755"/>
    <lineage>
        <taxon>unclassified sequences</taxon>
        <taxon>metagenomes</taxon>
        <taxon>ecological metagenomes</taxon>
    </lineage>
</organism>
<comment type="caution">
    <text evidence="1">The sequence shown here is derived from an EMBL/GenBank/DDBJ whole genome shotgun (WGS) entry which is preliminary data.</text>
</comment>
<gene>
    <name evidence="1" type="ORF">S01H1_04867</name>
</gene>
<protein>
    <submittedName>
        <fullName evidence="1">Uncharacterized protein</fullName>
    </submittedName>
</protein>
<reference evidence="1" key="1">
    <citation type="journal article" date="2014" name="Front. Microbiol.">
        <title>High frequency of phylogenetically diverse reductive dehalogenase-homologous genes in deep subseafloor sedimentary metagenomes.</title>
        <authorList>
            <person name="Kawai M."/>
            <person name="Futagami T."/>
            <person name="Toyoda A."/>
            <person name="Takaki Y."/>
            <person name="Nishi S."/>
            <person name="Hori S."/>
            <person name="Arai W."/>
            <person name="Tsubouchi T."/>
            <person name="Morono Y."/>
            <person name="Uchiyama I."/>
            <person name="Ito T."/>
            <person name="Fujiyama A."/>
            <person name="Inagaki F."/>
            <person name="Takami H."/>
        </authorList>
    </citation>
    <scope>NUCLEOTIDE SEQUENCE</scope>
    <source>
        <strain evidence="1">Expedition CK06-06</strain>
    </source>
</reference>
<proteinExistence type="predicted"/>
<sequence length="185" mass="21742">MVDLGYEPNVRFNALQGHRRLLFDHPELGYDADVMLDVFVMCHELNFVGRLERDEYTVPIEELLLSKMQVVELNEKDVKDSFAMLHDHDIAEGDGLDTIDPAFIAKLCSGDWGWYKTLTMNIDKMIDLAPDYLEEKESEVVVQRLAQLRRVIEDEPKSRKWKMRARIGEKKRWYELPEDVVAHKY</sequence>
<dbReference type="EMBL" id="BARS01002549">
    <property type="protein sequence ID" value="GAF69190.1"/>
    <property type="molecule type" value="Genomic_DNA"/>
</dbReference>
<evidence type="ECO:0000313" key="1">
    <source>
        <dbReference type="EMBL" id="GAF69190.1"/>
    </source>
</evidence>
<dbReference type="AlphaFoldDB" id="X0SZF0"/>